<dbReference type="InterPro" id="IPR011738">
    <property type="entry name" value="Phage_CHP"/>
</dbReference>
<dbReference type="NCBIfam" id="TIGR02215">
    <property type="entry name" value="phage_chp_gp8"/>
    <property type="match status" value="1"/>
</dbReference>
<dbReference type="EMBL" id="JAATOP010000005">
    <property type="protein sequence ID" value="NIY72665.1"/>
    <property type="molecule type" value="Genomic_DNA"/>
</dbReference>
<dbReference type="Proteomes" id="UP000709466">
    <property type="component" value="Unassembled WGS sequence"/>
</dbReference>
<evidence type="ECO:0000313" key="1">
    <source>
        <dbReference type="EMBL" id="NIY72665.1"/>
    </source>
</evidence>
<organism evidence="1 2">
    <name type="scientific">Marivivens donghaensis</name>
    <dbReference type="NCBI Taxonomy" id="1699413"/>
    <lineage>
        <taxon>Bacteria</taxon>
        <taxon>Pseudomonadati</taxon>
        <taxon>Pseudomonadota</taxon>
        <taxon>Alphaproteobacteria</taxon>
        <taxon>Rhodobacterales</taxon>
        <taxon>Paracoccaceae</taxon>
        <taxon>Marivivens group</taxon>
        <taxon>Marivivens</taxon>
    </lineage>
</organism>
<keyword evidence="2" id="KW-1185">Reference proteome</keyword>
<proteinExistence type="predicted"/>
<evidence type="ECO:0000313" key="2">
    <source>
        <dbReference type="Proteomes" id="UP000709466"/>
    </source>
</evidence>
<comment type="caution">
    <text evidence="1">The sequence shown here is derived from an EMBL/GenBank/DDBJ whole genome shotgun (WGS) entry which is preliminary data.</text>
</comment>
<accession>A0ABX0VX72</accession>
<dbReference type="CDD" id="cd08054">
    <property type="entry name" value="gp6"/>
    <property type="match status" value="1"/>
</dbReference>
<reference evidence="1 2" key="1">
    <citation type="submission" date="2020-03" db="EMBL/GenBank/DDBJ databases">
        <title>Bacterial isolates of synthetic phycosphere.</title>
        <authorList>
            <person name="Fu H."/>
            <person name="Moran M.A."/>
        </authorList>
    </citation>
    <scope>NUCLEOTIDE SEQUENCE [LARGE SCALE GENOMIC DNA]</scope>
    <source>
        <strain evidence="1 2">HF1</strain>
    </source>
</reference>
<gene>
    <name evidence="1" type="ORF">HCZ30_09480</name>
</gene>
<sequence>MMLTEQTPVPAAALPVAQFKDHLRLGADLPEDGSGDAPLQSCLRAAIAAIEARTGRILISRPFTWVIGQWRNPSEQTLPVQPVSDVTAIRLVDRAGGETTASGFALAPGFRGPFLIALGLELPHIPAGGYARVELTAGYGTTFDAIPADLAQAVLMLAAHYYDFRHGQAVERATFPPAVAAITARFQPIRMTAGARP</sequence>
<dbReference type="Gene3D" id="1.10.3230.30">
    <property type="entry name" value="Phage gp6-like head-tail connector protein"/>
    <property type="match status" value="1"/>
</dbReference>
<evidence type="ECO:0008006" key="3">
    <source>
        <dbReference type="Google" id="ProtNLM"/>
    </source>
</evidence>
<protein>
    <recommendedName>
        <fullName evidence="3">PhiE125 gp8 family phage protein</fullName>
    </recommendedName>
</protein>
<dbReference type="RefSeq" id="WP_167638042.1">
    <property type="nucleotide sequence ID" value="NZ_JAATOP010000005.1"/>
</dbReference>
<name>A0ABX0VX72_9RHOB</name>